<dbReference type="Proteomes" id="UP001501496">
    <property type="component" value="Unassembled WGS sequence"/>
</dbReference>
<dbReference type="Gene3D" id="3.40.720.10">
    <property type="entry name" value="Alkaline Phosphatase, subunit A"/>
    <property type="match status" value="1"/>
</dbReference>
<keyword evidence="2" id="KW-0378">Hydrolase</keyword>
<dbReference type="Pfam" id="PF00884">
    <property type="entry name" value="Sulfatase"/>
    <property type="match status" value="1"/>
</dbReference>
<evidence type="ECO:0000256" key="1">
    <source>
        <dbReference type="ARBA" id="ARBA00008779"/>
    </source>
</evidence>
<name>A0ABP8CDG5_9FLAO</name>
<evidence type="ECO:0000256" key="2">
    <source>
        <dbReference type="ARBA" id="ARBA00022801"/>
    </source>
</evidence>
<dbReference type="EMBL" id="BAABCA010000005">
    <property type="protein sequence ID" value="GAA4237957.1"/>
    <property type="molecule type" value="Genomic_DNA"/>
</dbReference>
<proteinExistence type="inferred from homology"/>
<sequence>MNIKLLVILIIGVSFSGFSQKKHNEKKRPNVILVLTDDQGIGDLGCHGNPWLKTPHIDKFYKQSVRFTDYHVSPVCTPTRGAIMSGRYPINNGAWATYKGRDALSGGVTMADIFKQSGYKTGMFGKWHLGDNYPVRPTDSGFDVAIHHKAGGVGELSDYWGNNYFNDMYYVNNKPKQFKGYCTDVWFEEAINFIDSVKNNDQPFFIYLPTNAPHGPHYVEDKYVEPYKEKEGKEIVNAKFFGMIANIDENFGKLEAYLKKNKLADNTILIFMTDNGATGGLSRDGKRGYNMGLRGRKGDKVEGGHRVPFFIRWKDGKIYGGKDINETTAHVDLIPTLASLCNLNIPKNNKLDGVDLSKLFKKKHDRLKDRSIFVHNNQDWRPPTDVKISCIVNGKWRLVNGKELYNIETDKKQLNNIACKYPDVVKRLLKDNETFLKVTKKNDEYNQFPSSTIGNLAQEEVKVTIQHAIGEDKPIWKSEQVAQGLKNQNNTHALNVEKDGRYRISCRRWPKECSGPILGIPNKNPKKWFSYKSISPKKVRISIANQIHEKEIKANDHEVVFDVNLEKGKTFLVTDFIEGKEKYGVYYSYIQLVENL</sequence>
<organism evidence="4 5">
    <name type="scientific">Postechiella marina</name>
    <dbReference type="NCBI Taxonomy" id="943941"/>
    <lineage>
        <taxon>Bacteria</taxon>
        <taxon>Pseudomonadati</taxon>
        <taxon>Bacteroidota</taxon>
        <taxon>Flavobacteriia</taxon>
        <taxon>Flavobacteriales</taxon>
        <taxon>Flavobacteriaceae</taxon>
        <taxon>Postechiella</taxon>
    </lineage>
</organism>
<dbReference type="InterPro" id="IPR000917">
    <property type="entry name" value="Sulfatase_N"/>
</dbReference>
<feature type="domain" description="Sulfatase N-terminal" evidence="3">
    <location>
        <begin position="29"/>
        <end position="341"/>
    </location>
</feature>
<dbReference type="PANTHER" id="PTHR42693">
    <property type="entry name" value="ARYLSULFATASE FAMILY MEMBER"/>
    <property type="match status" value="1"/>
</dbReference>
<dbReference type="SUPFAM" id="SSF53649">
    <property type="entry name" value="Alkaline phosphatase-like"/>
    <property type="match status" value="1"/>
</dbReference>
<evidence type="ECO:0000313" key="4">
    <source>
        <dbReference type="EMBL" id="GAA4237957.1"/>
    </source>
</evidence>
<evidence type="ECO:0000313" key="5">
    <source>
        <dbReference type="Proteomes" id="UP001501496"/>
    </source>
</evidence>
<protein>
    <submittedName>
        <fullName evidence="4">Arylsulfatase</fullName>
    </submittedName>
</protein>
<reference evidence="5" key="1">
    <citation type="journal article" date="2019" name="Int. J. Syst. Evol. Microbiol.">
        <title>The Global Catalogue of Microorganisms (GCM) 10K type strain sequencing project: providing services to taxonomists for standard genome sequencing and annotation.</title>
        <authorList>
            <consortium name="The Broad Institute Genomics Platform"/>
            <consortium name="The Broad Institute Genome Sequencing Center for Infectious Disease"/>
            <person name="Wu L."/>
            <person name="Ma J."/>
        </authorList>
    </citation>
    <scope>NUCLEOTIDE SEQUENCE [LARGE SCALE GENOMIC DNA]</scope>
    <source>
        <strain evidence="5">JCM 17630</strain>
    </source>
</reference>
<accession>A0ABP8CDG5</accession>
<dbReference type="CDD" id="cd16146">
    <property type="entry name" value="ARS_like"/>
    <property type="match status" value="1"/>
</dbReference>
<comment type="similarity">
    <text evidence="1">Belongs to the sulfatase family.</text>
</comment>
<dbReference type="InterPro" id="IPR050738">
    <property type="entry name" value="Sulfatase"/>
</dbReference>
<gene>
    <name evidence="4" type="ORF">GCM10022291_26560</name>
</gene>
<keyword evidence="5" id="KW-1185">Reference proteome</keyword>
<dbReference type="InterPro" id="IPR017850">
    <property type="entry name" value="Alkaline_phosphatase_core_sf"/>
</dbReference>
<dbReference type="PANTHER" id="PTHR42693:SF53">
    <property type="entry name" value="ENDO-4-O-SULFATASE"/>
    <property type="match status" value="1"/>
</dbReference>
<comment type="caution">
    <text evidence="4">The sequence shown here is derived from an EMBL/GenBank/DDBJ whole genome shotgun (WGS) entry which is preliminary data.</text>
</comment>
<evidence type="ECO:0000259" key="3">
    <source>
        <dbReference type="Pfam" id="PF00884"/>
    </source>
</evidence>
<dbReference type="RefSeq" id="WP_344788775.1">
    <property type="nucleotide sequence ID" value="NZ_BAABCA010000005.1"/>
</dbReference>